<protein>
    <recommendedName>
        <fullName evidence="5">GH18 domain-containing protein</fullName>
    </recommendedName>
</protein>
<dbReference type="EMBL" id="JAGSPJ010000002">
    <property type="protein sequence ID" value="MBR7799714.1"/>
    <property type="molecule type" value="Genomic_DNA"/>
</dbReference>
<dbReference type="Pfam" id="PF00704">
    <property type="entry name" value="Glyco_hydro_18"/>
    <property type="match status" value="1"/>
</dbReference>
<feature type="domain" description="GH18" evidence="5">
    <location>
        <begin position="58"/>
        <end position="246"/>
    </location>
</feature>
<reference evidence="6" key="1">
    <citation type="submission" date="2021-04" db="EMBL/GenBank/DDBJ databases">
        <title>novel species isolated from subtropical streams in China.</title>
        <authorList>
            <person name="Lu H."/>
        </authorList>
    </citation>
    <scope>NUCLEOTIDE SEQUENCE</scope>
    <source>
        <strain evidence="6">FT137W</strain>
    </source>
</reference>
<dbReference type="PROSITE" id="PS01095">
    <property type="entry name" value="GH18_1"/>
    <property type="match status" value="1"/>
</dbReference>
<dbReference type="SUPFAM" id="SSF51445">
    <property type="entry name" value="(Trans)glycosidases"/>
    <property type="match status" value="1"/>
</dbReference>
<name>A0A941IC18_9BURK</name>
<evidence type="ECO:0000259" key="5">
    <source>
        <dbReference type="Pfam" id="PF00704"/>
    </source>
</evidence>
<comment type="caution">
    <text evidence="6">The sequence shown here is derived from an EMBL/GenBank/DDBJ whole genome shotgun (WGS) entry which is preliminary data.</text>
</comment>
<evidence type="ECO:0000256" key="1">
    <source>
        <dbReference type="ARBA" id="ARBA00022801"/>
    </source>
</evidence>
<proteinExistence type="inferred from homology"/>
<dbReference type="InterPro" id="IPR017853">
    <property type="entry name" value="GH"/>
</dbReference>
<dbReference type="RefSeq" id="WP_212674840.1">
    <property type="nucleotide sequence ID" value="NZ_JAGSPJ010000002.1"/>
</dbReference>
<keyword evidence="1 3" id="KW-0378">Hydrolase</keyword>
<accession>A0A941IC18</accession>
<gene>
    <name evidence="6" type="ORF">KDM90_06865</name>
</gene>
<dbReference type="GO" id="GO:0005975">
    <property type="term" value="P:carbohydrate metabolic process"/>
    <property type="evidence" value="ECO:0007669"/>
    <property type="project" value="InterPro"/>
</dbReference>
<keyword evidence="7" id="KW-1185">Reference proteome</keyword>
<dbReference type="AlphaFoldDB" id="A0A941IC18"/>
<evidence type="ECO:0000313" key="6">
    <source>
        <dbReference type="EMBL" id="MBR7799714.1"/>
    </source>
</evidence>
<comment type="similarity">
    <text evidence="4">Belongs to the glycosyl hydrolase 18 family.</text>
</comment>
<sequence length="304" mass="34515">MSWIPAYGIDKSMQILTTHPFIGATLSRVGLQFWNPTIDGKSIQLAPKNETGQSVEKRQVKQVVAWLKARKIKVLLTVYNNSQLTKKWDWELARRAFRDNPSEFIDALVKNVHEYGLDGVDLDLEGEGEFDSDRIAYADFVRRLGLKLRNNGKLLTVDSFHSPCANAPNMSWWSDWKDYVDTIHSMGYQDLFEASTVSFRPEGKLACEGGAAIFKYSWQLSYAERAGFRKDQILMGMPTWMAKWGEGGTGTDISSHLSDASKLGVGVALWDLQLAAPGWRNARIWREMKALTQLHQRKANQRVK</sequence>
<dbReference type="Proteomes" id="UP000678545">
    <property type="component" value="Unassembled WGS sequence"/>
</dbReference>
<dbReference type="InterPro" id="IPR001579">
    <property type="entry name" value="Glyco_hydro_18_chit_AS"/>
</dbReference>
<dbReference type="InterPro" id="IPR001223">
    <property type="entry name" value="Glyco_hydro18_cat"/>
</dbReference>
<evidence type="ECO:0000256" key="4">
    <source>
        <dbReference type="RuleBase" id="RU004453"/>
    </source>
</evidence>
<dbReference type="Gene3D" id="3.20.20.80">
    <property type="entry name" value="Glycosidases"/>
    <property type="match status" value="1"/>
</dbReference>
<evidence type="ECO:0000256" key="2">
    <source>
        <dbReference type="ARBA" id="ARBA00023295"/>
    </source>
</evidence>
<evidence type="ECO:0000313" key="7">
    <source>
        <dbReference type="Proteomes" id="UP000678545"/>
    </source>
</evidence>
<evidence type="ECO:0000256" key="3">
    <source>
        <dbReference type="RuleBase" id="RU000489"/>
    </source>
</evidence>
<organism evidence="6 7">
    <name type="scientific">Undibacterium fentianense</name>
    <dbReference type="NCBI Taxonomy" id="2828728"/>
    <lineage>
        <taxon>Bacteria</taxon>
        <taxon>Pseudomonadati</taxon>
        <taxon>Pseudomonadota</taxon>
        <taxon>Betaproteobacteria</taxon>
        <taxon>Burkholderiales</taxon>
        <taxon>Oxalobacteraceae</taxon>
        <taxon>Undibacterium</taxon>
    </lineage>
</organism>
<keyword evidence="2 3" id="KW-0326">Glycosidase</keyword>
<dbReference type="GO" id="GO:0004553">
    <property type="term" value="F:hydrolase activity, hydrolyzing O-glycosyl compounds"/>
    <property type="evidence" value="ECO:0007669"/>
    <property type="project" value="InterPro"/>
</dbReference>